<dbReference type="GO" id="GO:0005525">
    <property type="term" value="F:GTP binding"/>
    <property type="evidence" value="ECO:0007669"/>
    <property type="project" value="InterPro"/>
</dbReference>
<dbReference type="Pfam" id="PF00071">
    <property type="entry name" value="Ras"/>
    <property type="match status" value="1"/>
</dbReference>
<comment type="similarity">
    <text evidence="1">Belongs to the small GTPase superfamily. RGK family.</text>
</comment>
<dbReference type="AlphaFoldDB" id="A0A8J1US53"/>
<dbReference type="Proteomes" id="UP000749559">
    <property type="component" value="Unassembled WGS sequence"/>
</dbReference>
<dbReference type="SMART" id="SM00175">
    <property type="entry name" value="RAB"/>
    <property type="match status" value="1"/>
</dbReference>
<dbReference type="InterPro" id="IPR001806">
    <property type="entry name" value="Small_GTPase"/>
</dbReference>
<gene>
    <name evidence="3" type="ORF">OFUS_LOCUS7109</name>
</gene>
<comment type="caution">
    <text evidence="3">The sequence shown here is derived from an EMBL/GenBank/DDBJ whole genome shotgun (WGS) entry which is preliminary data.</text>
</comment>
<dbReference type="PROSITE" id="PS51421">
    <property type="entry name" value="RAS"/>
    <property type="match status" value="1"/>
</dbReference>
<dbReference type="Gene3D" id="3.40.50.300">
    <property type="entry name" value="P-loop containing nucleotide triphosphate hydrolases"/>
    <property type="match status" value="1"/>
</dbReference>
<dbReference type="OrthoDB" id="5239715at2759"/>
<evidence type="ECO:0000313" key="4">
    <source>
        <dbReference type="Proteomes" id="UP000749559"/>
    </source>
</evidence>
<dbReference type="PRINTS" id="PR00449">
    <property type="entry name" value="RASTRNSFRMNG"/>
</dbReference>
<keyword evidence="4" id="KW-1185">Reference proteome</keyword>
<reference evidence="3" key="1">
    <citation type="submission" date="2022-03" db="EMBL/GenBank/DDBJ databases">
        <authorList>
            <person name="Martin C."/>
        </authorList>
    </citation>
    <scope>NUCLEOTIDE SEQUENCE</scope>
</reference>
<dbReference type="GO" id="GO:0005886">
    <property type="term" value="C:plasma membrane"/>
    <property type="evidence" value="ECO:0007669"/>
    <property type="project" value="TreeGrafter"/>
</dbReference>
<dbReference type="GO" id="GO:0005246">
    <property type="term" value="F:calcium channel regulator activity"/>
    <property type="evidence" value="ECO:0007669"/>
    <property type="project" value="TreeGrafter"/>
</dbReference>
<proteinExistence type="inferred from homology"/>
<evidence type="ECO:0000313" key="3">
    <source>
        <dbReference type="EMBL" id="CAH1780414.1"/>
    </source>
</evidence>
<dbReference type="PANTHER" id="PTHR45775:SF6">
    <property type="entry name" value="RAD, GEM_KIR FAMILY MEMBER 2, ISOFORM C"/>
    <property type="match status" value="1"/>
</dbReference>
<evidence type="ECO:0000256" key="1">
    <source>
        <dbReference type="ARBA" id="ARBA00008846"/>
    </source>
</evidence>
<dbReference type="PANTHER" id="PTHR45775">
    <property type="entry name" value="RAD, GEM/KIR FAMILY MEMBER 2, ISOFORM C"/>
    <property type="match status" value="1"/>
</dbReference>
<dbReference type="SMART" id="SM00173">
    <property type="entry name" value="RAS"/>
    <property type="match status" value="1"/>
</dbReference>
<name>A0A8J1US53_OWEFU</name>
<dbReference type="EMBL" id="CAIIXF020000003">
    <property type="protein sequence ID" value="CAH1780414.1"/>
    <property type="molecule type" value="Genomic_DNA"/>
</dbReference>
<dbReference type="InterPro" id="IPR051641">
    <property type="entry name" value="RGK_GTP-binding_reg"/>
</dbReference>
<dbReference type="PROSITE" id="PS51419">
    <property type="entry name" value="RAB"/>
    <property type="match status" value="1"/>
</dbReference>
<dbReference type="InterPro" id="IPR027417">
    <property type="entry name" value="P-loop_NTPase"/>
</dbReference>
<evidence type="ECO:0000256" key="2">
    <source>
        <dbReference type="ARBA" id="ARBA00022553"/>
    </source>
</evidence>
<dbReference type="SUPFAM" id="SSF52540">
    <property type="entry name" value="P-loop containing nucleoside triphosphate hydrolases"/>
    <property type="match status" value="1"/>
</dbReference>
<sequence length="383" mass="43334">MKQDIDITEQFANLSVRKSEETVHVLEKKTYEDFERIQNRLLGLPKDMERSASFTYKKGSRKGGRYAASRARRSDRRHTVIVGEEAKQIQQNYDYDTNTLTIPSGSLHTNAYSESELTLYRVRSFKKTSRGIKNRGDSFKVKSTSNISVASLDSGHHEDISRKNSSNSDGLDLENDLDSPYKVLLLGTQETGKSALAQQFMTSEYMGDCDSLLGETSVRTVSVLLNGEESSMQFFELETEEDHADYCDVDGYIVVYSVTDRRSFTTACDLVKDLREVLQKQSAITLVGNKSDIVRQRQISDTDGMEFAKSYGCKFIETSAVLNHNIDELLVETLSNIRHVYKTLAKQSRRTIGDAAKGLIKRVFKSRGLTKSRSMETLCLKRH</sequence>
<accession>A0A8J1US53</accession>
<keyword evidence="2" id="KW-0597">Phosphoprotein</keyword>
<dbReference type="GO" id="GO:0003924">
    <property type="term" value="F:GTPase activity"/>
    <property type="evidence" value="ECO:0007669"/>
    <property type="project" value="InterPro"/>
</dbReference>
<organism evidence="3 4">
    <name type="scientific">Owenia fusiformis</name>
    <name type="common">Polychaete worm</name>
    <dbReference type="NCBI Taxonomy" id="6347"/>
    <lineage>
        <taxon>Eukaryota</taxon>
        <taxon>Metazoa</taxon>
        <taxon>Spiralia</taxon>
        <taxon>Lophotrochozoa</taxon>
        <taxon>Annelida</taxon>
        <taxon>Polychaeta</taxon>
        <taxon>Sedentaria</taxon>
        <taxon>Canalipalpata</taxon>
        <taxon>Sabellida</taxon>
        <taxon>Oweniida</taxon>
        <taxon>Oweniidae</taxon>
        <taxon>Owenia</taxon>
    </lineage>
</organism>
<protein>
    <submittedName>
        <fullName evidence="3">Uncharacterized protein</fullName>
    </submittedName>
</protein>